<evidence type="ECO:0000256" key="4">
    <source>
        <dbReference type="ARBA" id="ARBA00022833"/>
    </source>
</evidence>
<keyword evidence="3" id="KW-0863">Zinc-finger</keyword>
<sequence length="259" mass="29985">MLLRLDKLGGNTFGVSPHTINLIVQSSLDTIKPIRQKVKLIVDFFRRSSRAAEKLKQMQKQLEMAQLKIKQDVVTTWNSTYDMFRRILDIKEPLMYVIGVHYQNIDNLTNSDINILEKCCEVLKVFKDVTEEISSEKEVTISKVILFSAALTKFCHTFVNDNPDLTEMCQVLVASLQANIHKRFSNIQKNKIFAESTILDPRFKKYDFSDKTAFDSIKQHLINYVKSSIADIRMENTETEVVSESEKKIREPIHSMARF</sequence>
<keyword evidence="5" id="KW-0539">Nucleus</keyword>
<dbReference type="PANTHER" id="PTHR46481">
    <property type="entry name" value="ZINC FINGER BED DOMAIN-CONTAINING PROTEIN 4"/>
    <property type="match status" value="1"/>
</dbReference>
<dbReference type="AlphaFoldDB" id="A0A6J2XI29"/>
<dbReference type="InterPro" id="IPR012337">
    <property type="entry name" value="RNaseH-like_sf"/>
</dbReference>
<dbReference type="Proteomes" id="UP000504635">
    <property type="component" value="Unplaced"/>
</dbReference>
<evidence type="ECO:0000313" key="7">
    <source>
        <dbReference type="RefSeq" id="XP_030751103.1"/>
    </source>
</evidence>
<dbReference type="OrthoDB" id="6758641at2759"/>
<keyword evidence="6" id="KW-1185">Reference proteome</keyword>
<dbReference type="RefSeq" id="XP_030751103.1">
    <property type="nucleotide sequence ID" value="XM_030895243.1"/>
</dbReference>
<evidence type="ECO:0000313" key="6">
    <source>
        <dbReference type="Proteomes" id="UP000504635"/>
    </source>
</evidence>
<dbReference type="GeneID" id="115878677"/>
<comment type="subcellular location">
    <subcellularLocation>
        <location evidence="1">Nucleus</location>
    </subcellularLocation>
</comment>
<name>A0A6J2XI29_SITOR</name>
<proteinExistence type="predicted"/>
<dbReference type="InParanoid" id="A0A6J2XI29"/>
<protein>
    <submittedName>
        <fullName evidence="7">Uncharacterized protein LOC115878677</fullName>
    </submittedName>
</protein>
<dbReference type="SUPFAM" id="SSF53098">
    <property type="entry name" value="Ribonuclease H-like"/>
    <property type="match status" value="1"/>
</dbReference>
<dbReference type="GO" id="GO:0008270">
    <property type="term" value="F:zinc ion binding"/>
    <property type="evidence" value="ECO:0007669"/>
    <property type="project" value="UniProtKB-KW"/>
</dbReference>
<evidence type="ECO:0000256" key="2">
    <source>
        <dbReference type="ARBA" id="ARBA00022723"/>
    </source>
</evidence>
<evidence type="ECO:0000256" key="3">
    <source>
        <dbReference type="ARBA" id="ARBA00022771"/>
    </source>
</evidence>
<dbReference type="GO" id="GO:0005634">
    <property type="term" value="C:nucleus"/>
    <property type="evidence" value="ECO:0007669"/>
    <property type="project" value="UniProtKB-SubCell"/>
</dbReference>
<gene>
    <name evidence="7" type="primary">LOC115878677</name>
</gene>
<accession>A0A6J2XI29</accession>
<keyword evidence="2" id="KW-0479">Metal-binding</keyword>
<keyword evidence="4" id="KW-0862">Zinc</keyword>
<evidence type="ECO:0000256" key="1">
    <source>
        <dbReference type="ARBA" id="ARBA00004123"/>
    </source>
</evidence>
<dbReference type="InterPro" id="IPR052035">
    <property type="entry name" value="ZnF_BED_domain_contain"/>
</dbReference>
<reference evidence="7" key="1">
    <citation type="submission" date="2025-08" db="UniProtKB">
        <authorList>
            <consortium name="RefSeq"/>
        </authorList>
    </citation>
    <scope>IDENTIFICATION</scope>
    <source>
        <tissue evidence="7">Gonads</tissue>
    </source>
</reference>
<evidence type="ECO:0000256" key="5">
    <source>
        <dbReference type="ARBA" id="ARBA00023242"/>
    </source>
</evidence>
<dbReference type="PANTHER" id="PTHR46481:SF10">
    <property type="entry name" value="ZINC FINGER BED DOMAIN-CONTAINING PROTEIN 39"/>
    <property type="match status" value="1"/>
</dbReference>
<organism evidence="6 7">
    <name type="scientific">Sitophilus oryzae</name>
    <name type="common">Rice weevil</name>
    <name type="synonym">Curculio oryzae</name>
    <dbReference type="NCBI Taxonomy" id="7048"/>
    <lineage>
        <taxon>Eukaryota</taxon>
        <taxon>Metazoa</taxon>
        <taxon>Ecdysozoa</taxon>
        <taxon>Arthropoda</taxon>
        <taxon>Hexapoda</taxon>
        <taxon>Insecta</taxon>
        <taxon>Pterygota</taxon>
        <taxon>Neoptera</taxon>
        <taxon>Endopterygota</taxon>
        <taxon>Coleoptera</taxon>
        <taxon>Polyphaga</taxon>
        <taxon>Cucujiformia</taxon>
        <taxon>Curculionidae</taxon>
        <taxon>Dryophthorinae</taxon>
        <taxon>Sitophilus</taxon>
    </lineage>
</organism>
<dbReference type="KEGG" id="soy:115878677"/>